<feature type="transmembrane region" description="Helical" evidence="12">
    <location>
        <begin position="142"/>
        <end position="160"/>
    </location>
</feature>
<dbReference type="GO" id="GO:0005886">
    <property type="term" value="C:plasma membrane"/>
    <property type="evidence" value="ECO:0007669"/>
    <property type="project" value="UniProtKB-SubCell"/>
</dbReference>
<feature type="transmembrane region" description="Helical" evidence="12">
    <location>
        <begin position="172"/>
        <end position="193"/>
    </location>
</feature>
<dbReference type="GO" id="GO:0015293">
    <property type="term" value="F:symporter activity"/>
    <property type="evidence" value="ECO:0007669"/>
    <property type="project" value="UniProtKB-UniRule"/>
</dbReference>
<feature type="transmembrane region" description="Helical" evidence="12">
    <location>
        <begin position="368"/>
        <end position="389"/>
    </location>
</feature>
<evidence type="ECO:0000256" key="7">
    <source>
        <dbReference type="ARBA" id="ARBA00022847"/>
    </source>
</evidence>
<reference evidence="15" key="1">
    <citation type="journal article" date="2022" name="Arch. Microbiol.">
        <title>Microbulbifer okhotskensis sp. nov., isolated from a deep bottom sediment of the Okhotsk Sea.</title>
        <authorList>
            <person name="Romanenko L."/>
            <person name="Kurilenko V."/>
            <person name="Otstavnykh N."/>
            <person name="Velansky P."/>
            <person name="Isaeva M."/>
            <person name="Mikhailov V."/>
        </authorList>
    </citation>
    <scope>NUCLEOTIDE SEQUENCE</scope>
    <source>
        <strain evidence="15">OS29</strain>
    </source>
</reference>
<comment type="caution">
    <text evidence="15">The sequence shown here is derived from an EMBL/GenBank/DDBJ whole genome shotgun (WGS) entry which is preliminary data.</text>
</comment>
<feature type="transmembrane region" description="Helical" evidence="12">
    <location>
        <begin position="213"/>
        <end position="237"/>
    </location>
</feature>
<dbReference type="InterPro" id="IPR053951">
    <property type="entry name" value="K_trans_N"/>
</dbReference>
<evidence type="ECO:0000259" key="14">
    <source>
        <dbReference type="Pfam" id="PF22776"/>
    </source>
</evidence>
<keyword evidence="16" id="KW-1185">Reference proteome</keyword>
<comment type="subcellular location">
    <subcellularLocation>
        <location evidence="12">Cell membrane</location>
        <topology evidence="12">Multi-pass membrane protein</topology>
    </subcellularLocation>
    <subcellularLocation>
        <location evidence="1">Membrane</location>
        <topology evidence="1">Multi-pass membrane protein</topology>
    </subcellularLocation>
</comment>
<feature type="transmembrane region" description="Helical" evidence="12">
    <location>
        <begin position="396"/>
        <end position="417"/>
    </location>
</feature>
<evidence type="ECO:0000256" key="2">
    <source>
        <dbReference type="ARBA" id="ARBA00007019"/>
    </source>
</evidence>
<evidence type="ECO:0000256" key="3">
    <source>
        <dbReference type="ARBA" id="ARBA00022448"/>
    </source>
</evidence>
<dbReference type="InterPro" id="IPR003855">
    <property type="entry name" value="K+_transporter"/>
</dbReference>
<keyword evidence="6 12" id="KW-0812">Transmembrane</keyword>
<evidence type="ECO:0000256" key="10">
    <source>
        <dbReference type="ARBA" id="ARBA00023065"/>
    </source>
</evidence>
<keyword evidence="9 12" id="KW-1133">Transmembrane helix</keyword>
<evidence type="ECO:0000256" key="5">
    <source>
        <dbReference type="ARBA" id="ARBA00022538"/>
    </source>
</evidence>
<evidence type="ECO:0000313" key="16">
    <source>
        <dbReference type="Proteomes" id="UP001139028"/>
    </source>
</evidence>
<comment type="function">
    <text evidence="12">Transport of potassium into the cell. Likely operates as a K(+):H(+) symporter.</text>
</comment>
<evidence type="ECO:0000313" key="15">
    <source>
        <dbReference type="EMBL" id="MCO1336623.1"/>
    </source>
</evidence>
<evidence type="ECO:0000256" key="6">
    <source>
        <dbReference type="ARBA" id="ARBA00022692"/>
    </source>
</evidence>
<feature type="transmembrane region" description="Helical" evidence="12">
    <location>
        <begin position="423"/>
        <end position="444"/>
    </location>
</feature>
<keyword evidence="8 12" id="KW-0630">Potassium</keyword>
<evidence type="ECO:0000256" key="4">
    <source>
        <dbReference type="ARBA" id="ARBA00022475"/>
    </source>
</evidence>
<dbReference type="InterPro" id="IPR053952">
    <property type="entry name" value="K_trans_C"/>
</dbReference>
<evidence type="ECO:0000256" key="11">
    <source>
        <dbReference type="ARBA" id="ARBA00023136"/>
    </source>
</evidence>
<dbReference type="GO" id="GO:0015079">
    <property type="term" value="F:potassium ion transmembrane transporter activity"/>
    <property type="evidence" value="ECO:0007669"/>
    <property type="project" value="UniProtKB-UniRule"/>
</dbReference>
<organism evidence="15 16">
    <name type="scientific">Microbulbifer okhotskensis</name>
    <dbReference type="NCBI Taxonomy" id="2926617"/>
    <lineage>
        <taxon>Bacteria</taxon>
        <taxon>Pseudomonadati</taxon>
        <taxon>Pseudomonadota</taxon>
        <taxon>Gammaproteobacteria</taxon>
        <taxon>Cellvibrionales</taxon>
        <taxon>Microbulbiferaceae</taxon>
        <taxon>Microbulbifer</taxon>
    </lineage>
</organism>
<evidence type="ECO:0000256" key="9">
    <source>
        <dbReference type="ARBA" id="ARBA00022989"/>
    </source>
</evidence>
<dbReference type="Pfam" id="PF22776">
    <property type="entry name" value="K_trans_C"/>
    <property type="match status" value="1"/>
</dbReference>
<feature type="transmembrane region" description="Helical" evidence="12">
    <location>
        <begin position="51"/>
        <end position="71"/>
    </location>
</feature>
<dbReference type="InterPro" id="IPR023051">
    <property type="entry name" value="Kup"/>
</dbReference>
<feature type="transmembrane region" description="Helical" evidence="12">
    <location>
        <begin position="105"/>
        <end position="130"/>
    </location>
</feature>
<dbReference type="PANTHER" id="PTHR30540">
    <property type="entry name" value="OSMOTIC STRESS POTASSIUM TRANSPORTER"/>
    <property type="match status" value="1"/>
</dbReference>
<dbReference type="Pfam" id="PF02705">
    <property type="entry name" value="K_trans"/>
    <property type="match status" value="1"/>
</dbReference>
<evidence type="ECO:0000256" key="8">
    <source>
        <dbReference type="ARBA" id="ARBA00022958"/>
    </source>
</evidence>
<name>A0A9X2EVC0_9GAMM</name>
<dbReference type="PANTHER" id="PTHR30540:SF79">
    <property type="entry name" value="LOW AFFINITY POTASSIUM TRANSPORT SYSTEM PROTEIN KUP"/>
    <property type="match status" value="1"/>
</dbReference>
<feature type="transmembrane region" description="Helical" evidence="12">
    <location>
        <begin position="337"/>
        <end position="362"/>
    </location>
</feature>
<evidence type="ECO:0000256" key="1">
    <source>
        <dbReference type="ARBA" id="ARBA00004141"/>
    </source>
</evidence>
<dbReference type="Proteomes" id="UP001139028">
    <property type="component" value="Unassembled WGS sequence"/>
</dbReference>
<dbReference type="EMBL" id="JALBWM010000163">
    <property type="protein sequence ID" value="MCO1336623.1"/>
    <property type="molecule type" value="Genomic_DNA"/>
</dbReference>
<keyword evidence="3 12" id="KW-0813">Transport</keyword>
<keyword evidence="4 12" id="KW-1003">Cell membrane</keyword>
<keyword evidence="10 12" id="KW-0406">Ion transport</keyword>
<dbReference type="RefSeq" id="WP_252472408.1">
    <property type="nucleotide sequence ID" value="NZ_JALBWM010000163.1"/>
</dbReference>
<gene>
    <name evidence="12" type="primary">kup</name>
    <name evidence="15" type="ORF">MO867_20030</name>
</gene>
<keyword evidence="5 12" id="KW-0633">Potassium transport</keyword>
<dbReference type="HAMAP" id="MF_01522">
    <property type="entry name" value="Kup"/>
    <property type="match status" value="1"/>
</dbReference>
<dbReference type="AlphaFoldDB" id="A0A9X2EVC0"/>
<keyword evidence="7 12" id="KW-0769">Symport</keyword>
<evidence type="ECO:0000256" key="12">
    <source>
        <dbReference type="HAMAP-Rule" id="MF_01522"/>
    </source>
</evidence>
<protein>
    <recommendedName>
        <fullName evidence="12">Probable potassium transport system protein Kup</fullName>
    </recommendedName>
</protein>
<comment type="catalytic activity">
    <reaction evidence="12">
        <text>K(+)(in) + H(+)(in) = K(+)(out) + H(+)(out)</text>
        <dbReference type="Rhea" id="RHEA:28490"/>
        <dbReference type="ChEBI" id="CHEBI:15378"/>
        <dbReference type="ChEBI" id="CHEBI:29103"/>
    </reaction>
</comment>
<feature type="transmembrane region" description="Helical" evidence="12">
    <location>
        <begin position="249"/>
        <end position="269"/>
    </location>
</feature>
<feature type="domain" description="K+ potassium transporter integral membrane" evidence="13">
    <location>
        <begin position="15"/>
        <end position="465"/>
    </location>
</feature>
<keyword evidence="11 12" id="KW-0472">Membrane</keyword>
<proteinExistence type="inferred from homology"/>
<feature type="transmembrane region" description="Helical" evidence="12">
    <location>
        <begin position="289"/>
        <end position="316"/>
    </location>
</feature>
<evidence type="ECO:0000259" key="13">
    <source>
        <dbReference type="Pfam" id="PF02705"/>
    </source>
</evidence>
<sequence length="629" mass="69061">MESPSEGAGKHWILSLAALGVVFGDIGTSPLYAFKLIFHPRYGIPLTAENIIGGVSAVFWALTIIVTVKYVTIVMRLDNRGEGGIMALMTLALEATKGRDSLRKFVIGAGICGAALFFGDAVITPAISVLSAIEGLEIGSRMLKPFILPISVGVLLGLFFMQRFGIEAVGKLFGPITAIWFLILLIIGASWVIKNPAVLHAINPLHALKFLSGHGIASFWILGAVLLVFTGGEALYTDMGHFGRRPIRIAWLGLVLPALMLNYMGQGALLMLEPSSVDNPFYRMYPNWALYPIIVLATAATCIASQACIAGTFSLAKQGIQLGLLPRLAIHHTSSELAGQIYMPGVNFILMIAVLMVTLTFGSSMHLASAYGVSVSGAMLITSCIAAVVYRYSLKYNLAVCILGGTFFVVIDFAFFTSNLAKIGHGGWFSVSLAAFIAMLMITWRSGRQAVNYYLQSKDYKLAPYLNSLFKKPPLRVPGTAIFLSTNQVNVPHALIYNLKHNSVLHEKNLFLTVTAVNVPKVMLKNRVIISKLREGCFRLILRYGYMEHPDVERTLQRLNKLHLLDIDPAKASFFICRYNIFPVTGGYSKMANWRERIFAAMVRNSSSAIEYYRIPANRTVEVQENIMI</sequence>
<comment type="similarity">
    <text evidence="2 12">Belongs to the HAK/KUP transporter (TC 2.A.72) family.</text>
</comment>
<feature type="domain" description="K+ potassium transporter C-terminal" evidence="14">
    <location>
        <begin position="478"/>
        <end position="629"/>
    </location>
</feature>
<feature type="transmembrane region" description="Helical" evidence="12">
    <location>
        <begin position="12"/>
        <end position="31"/>
    </location>
</feature>
<accession>A0A9X2EVC0</accession>